<feature type="region of interest" description="Disordered" evidence="1">
    <location>
        <begin position="1"/>
        <end position="37"/>
    </location>
</feature>
<evidence type="ECO:0000256" key="1">
    <source>
        <dbReference type="SAM" id="MobiDB-lite"/>
    </source>
</evidence>
<feature type="compositionally biased region" description="Low complexity" evidence="1">
    <location>
        <begin position="20"/>
        <end position="37"/>
    </location>
</feature>
<evidence type="ECO:0000313" key="2">
    <source>
        <dbReference type="EMBL" id="THU47306.1"/>
    </source>
</evidence>
<feature type="compositionally biased region" description="Low complexity" evidence="1">
    <location>
        <begin position="1"/>
        <end position="13"/>
    </location>
</feature>
<proteinExistence type="predicted"/>
<organism evidence="2 3">
    <name type="scientific">Musa balbisiana</name>
    <name type="common">Banana</name>
    <dbReference type="NCBI Taxonomy" id="52838"/>
    <lineage>
        <taxon>Eukaryota</taxon>
        <taxon>Viridiplantae</taxon>
        <taxon>Streptophyta</taxon>
        <taxon>Embryophyta</taxon>
        <taxon>Tracheophyta</taxon>
        <taxon>Spermatophyta</taxon>
        <taxon>Magnoliopsida</taxon>
        <taxon>Liliopsida</taxon>
        <taxon>Zingiberales</taxon>
        <taxon>Musaceae</taxon>
        <taxon>Musa</taxon>
    </lineage>
</organism>
<sequence>MSRGSPAPSSSSDRGGGSGSTPSSVVSSGPTPSSVVPPRVVRVSFLHYLPGKPLFTVSK</sequence>
<dbReference type="EMBL" id="PYDT01000010">
    <property type="protein sequence ID" value="THU47306.1"/>
    <property type="molecule type" value="Genomic_DNA"/>
</dbReference>
<protein>
    <submittedName>
        <fullName evidence="2">Uncharacterized protein</fullName>
    </submittedName>
</protein>
<name>A0A4V4H385_MUSBA</name>
<gene>
    <name evidence="2" type="ORF">C4D60_Mb09t14110</name>
</gene>
<dbReference type="Proteomes" id="UP000317650">
    <property type="component" value="Chromosome 9"/>
</dbReference>
<comment type="caution">
    <text evidence="2">The sequence shown here is derived from an EMBL/GenBank/DDBJ whole genome shotgun (WGS) entry which is preliminary data.</text>
</comment>
<evidence type="ECO:0000313" key="3">
    <source>
        <dbReference type="Proteomes" id="UP000317650"/>
    </source>
</evidence>
<keyword evidence="3" id="KW-1185">Reference proteome</keyword>
<reference evidence="2 3" key="1">
    <citation type="journal article" date="2019" name="Nat. Plants">
        <title>Genome sequencing of Musa balbisiana reveals subgenome evolution and function divergence in polyploid bananas.</title>
        <authorList>
            <person name="Yao X."/>
        </authorList>
    </citation>
    <scope>NUCLEOTIDE SEQUENCE [LARGE SCALE GENOMIC DNA]</scope>
    <source>
        <strain evidence="3">cv. DH-PKW</strain>
        <tissue evidence="2">Leaves</tissue>
    </source>
</reference>
<accession>A0A4V4H385</accession>
<dbReference type="AlphaFoldDB" id="A0A4V4H385"/>